<feature type="transmembrane region" description="Helical" evidence="6">
    <location>
        <begin position="227"/>
        <end position="252"/>
    </location>
</feature>
<evidence type="ECO:0000256" key="5">
    <source>
        <dbReference type="ARBA" id="ARBA00023136"/>
    </source>
</evidence>
<evidence type="ECO:0000313" key="9">
    <source>
        <dbReference type="Proteomes" id="UP000033166"/>
    </source>
</evidence>
<accession>A0A0D6DW89</accession>
<dbReference type="AlphaFoldDB" id="A0A0D6DW89"/>
<name>A0A0D6DW89_9LACT</name>
<evidence type="ECO:0000256" key="3">
    <source>
        <dbReference type="ARBA" id="ARBA00022692"/>
    </source>
</evidence>
<evidence type="ECO:0000259" key="7">
    <source>
        <dbReference type="Pfam" id="PF12698"/>
    </source>
</evidence>
<evidence type="ECO:0000256" key="6">
    <source>
        <dbReference type="SAM" id="Phobius"/>
    </source>
</evidence>
<evidence type="ECO:0000256" key="2">
    <source>
        <dbReference type="ARBA" id="ARBA00022475"/>
    </source>
</evidence>
<feature type="transmembrane region" description="Helical" evidence="6">
    <location>
        <begin position="354"/>
        <end position="377"/>
    </location>
</feature>
<comment type="subcellular location">
    <subcellularLocation>
        <location evidence="1">Cell membrane</location>
        <topology evidence="1">Multi-pass membrane protein</topology>
    </subcellularLocation>
</comment>
<dbReference type="EMBL" id="LN774769">
    <property type="protein sequence ID" value="CEN28054.1"/>
    <property type="molecule type" value="Genomic_DNA"/>
</dbReference>
<feature type="transmembrane region" description="Helical" evidence="6">
    <location>
        <begin position="176"/>
        <end position="198"/>
    </location>
</feature>
<dbReference type="InterPro" id="IPR051449">
    <property type="entry name" value="ABC-2_transporter_component"/>
</dbReference>
<protein>
    <submittedName>
        <fullName evidence="8">Putative Na(+) ABC exporter, permease subunit</fullName>
    </submittedName>
</protein>
<gene>
    <name evidence="8" type="primary">ysdA</name>
    <name evidence="8" type="ORF">LACPI_0854</name>
</gene>
<organism evidence="8 9">
    <name type="scientific">Pseudolactococcus piscium MKFS47</name>
    <dbReference type="NCBI Taxonomy" id="297352"/>
    <lineage>
        <taxon>Bacteria</taxon>
        <taxon>Bacillati</taxon>
        <taxon>Bacillota</taxon>
        <taxon>Bacilli</taxon>
        <taxon>Lactobacillales</taxon>
        <taxon>Streptococcaceae</taxon>
        <taxon>Pseudolactococcus</taxon>
    </lineage>
</organism>
<feature type="transmembrane region" description="Helical" evidence="6">
    <location>
        <begin position="272"/>
        <end position="299"/>
    </location>
</feature>
<dbReference type="RefSeq" id="WP_047915242.1">
    <property type="nucleotide sequence ID" value="NZ_LN774769.1"/>
</dbReference>
<reference evidence="9" key="1">
    <citation type="submission" date="2015-01" db="EMBL/GenBank/DDBJ databases">
        <authorList>
            <person name="Andreevskaya M."/>
        </authorList>
    </citation>
    <scope>NUCLEOTIDE SEQUENCE [LARGE SCALE GENOMIC DNA]</scope>
    <source>
        <strain evidence="9">MKFS47</strain>
    </source>
</reference>
<dbReference type="PANTHER" id="PTHR30294:SF29">
    <property type="entry name" value="MULTIDRUG ABC TRANSPORTER PERMEASE YBHS-RELATED"/>
    <property type="match status" value="1"/>
</dbReference>
<dbReference type="Proteomes" id="UP000033166">
    <property type="component" value="Chromosome I"/>
</dbReference>
<dbReference type="Pfam" id="PF12698">
    <property type="entry name" value="ABC2_membrane_3"/>
    <property type="match status" value="1"/>
</dbReference>
<keyword evidence="4 6" id="KW-1133">Transmembrane helix</keyword>
<keyword evidence="3 6" id="KW-0812">Transmembrane</keyword>
<keyword evidence="5 6" id="KW-0472">Membrane</keyword>
<feature type="transmembrane region" description="Helical" evidence="6">
    <location>
        <begin position="21"/>
        <end position="43"/>
    </location>
</feature>
<dbReference type="KEGG" id="lpk:LACPI_0854"/>
<sequence>MFKQVKLVAGQVYRTKIKTPGFWLIVLSPLLLPIIGFLIGFMMSKGESNKPTRLAIVDNSALVKTIKSEKLLDVSLSEVTTVDSAKKKLKDDKIDGYLVASDGQYELISSSDGAAKFDENKVRNALTQIEMTEKASKLNLKAEDLIALQTPAKLTMKTQSNKGEASGGDNKNMANYFISLGTGVAIFVLLSIYTSMMAQEVANEKSSRIMEILLAATSAKIQYYGKIIGVSLLVVTHLLIYVVLAGVASIVLKGNKVVENGLKLFSGVDIGFLIITVLMVMLGVISYLVLTAIIASIVNDQSQVQQVVQPIVYLSMIGYIASFMSASMPSNIVLKVLAMVPFISPSLMPSRLAIEYASTTEAIIALVLQLVALVLVAKFGEKIYARNVLSYSDEKVFKQFIHNLKK</sequence>
<keyword evidence="2" id="KW-1003">Cell membrane</keyword>
<dbReference type="STRING" id="1364.LP2241_20423"/>
<evidence type="ECO:0000256" key="4">
    <source>
        <dbReference type="ARBA" id="ARBA00022989"/>
    </source>
</evidence>
<evidence type="ECO:0000256" key="1">
    <source>
        <dbReference type="ARBA" id="ARBA00004651"/>
    </source>
</evidence>
<dbReference type="InterPro" id="IPR013525">
    <property type="entry name" value="ABC2_TM"/>
</dbReference>
<dbReference type="HOGENOM" id="CLU_046841_1_1_9"/>
<feature type="domain" description="ABC-2 type transporter transmembrane" evidence="7">
    <location>
        <begin position="22"/>
        <end position="377"/>
    </location>
</feature>
<dbReference type="GO" id="GO:0005886">
    <property type="term" value="C:plasma membrane"/>
    <property type="evidence" value="ECO:0007669"/>
    <property type="project" value="UniProtKB-SubCell"/>
</dbReference>
<dbReference type="PANTHER" id="PTHR30294">
    <property type="entry name" value="MEMBRANE COMPONENT OF ABC TRANSPORTER YHHJ-RELATED"/>
    <property type="match status" value="1"/>
</dbReference>
<feature type="transmembrane region" description="Helical" evidence="6">
    <location>
        <begin position="311"/>
        <end position="334"/>
    </location>
</feature>
<dbReference type="GO" id="GO:0140359">
    <property type="term" value="F:ABC-type transporter activity"/>
    <property type="evidence" value="ECO:0007669"/>
    <property type="project" value="InterPro"/>
</dbReference>
<proteinExistence type="predicted"/>
<evidence type="ECO:0000313" key="8">
    <source>
        <dbReference type="EMBL" id="CEN28054.1"/>
    </source>
</evidence>